<evidence type="ECO:0000256" key="4">
    <source>
        <dbReference type="ARBA" id="ARBA00022989"/>
    </source>
</evidence>
<gene>
    <name evidence="9" type="ordered locus">AS9A_0209</name>
</gene>
<evidence type="ECO:0000313" key="10">
    <source>
        <dbReference type="Proteomes" id="UP000009235"/>
    </source>
</evidence>
<dbReference type="InterPro" id="IPR051791">
    <property type="entry name" value="Pra-immunoreactive"/>
</dbReference>
<comment type="subcellular location">
    <subcellularLocation>
        <location evidence="1">Cell membrane</location>
        <topology evidence="1">Multi-pass membrane protein</topology>
    </subcellularLocation>
</comment>
<dbReference type="eggNOG" id="COG1714">
    <property type="taxonomic scope" value="Bacteria"/>
</dbReference>
<accession>F6EF90</accession>
<dbReference type="HOGENOM" id="CLU_113306_0_0_11"/>
<dbReference type="PANTHER" id="PTHR36115:SF6">
    <property type="entry name" value="PROLINE-RICH ANTIGEN HOMOLOG"/>
    <property type="match status" value="1"/>
</dbReference>
<dbReference type="GO" id="GO:0005886">
    <property type="term" value="C:plasma membrane"/>
    <property type="evidence" value="ECO:0007669"/>
    <property type="project" value="UniProtKB-SubCell"/>
</dbReference>
<feature type="domain" description="RDD" evidence="8">
    <location>
        <begin position="55"/>
        <end position="192"/>
    </location>
</feature>
<evidence type="ECO:0000256" key="7">
    <source>
        <dbReference type="SAM" id="Phobius"/>
    </source>
</evidence>
<dbReference type="PANTHER" id="PTHR36115">
    <property type="entry name" value="PROLINE-RICH ANTIGEN HOMOLOG-RELATED"/>
    <property type="match status" value="1"/>
</dbReference>
<dbReference type="Proteomes" id="UP000009235">
    <property type="component" value="Chromosome"/>
</dbReference>
<keyword evidence="4 7" id="KW-1133">Transmembrane helix</keyword>
<proteinExistence type="predicted"/>
<evidence type="ECO:0000256" key="2">
    <source>
        <dbReference type="ARBA" id="ARBA00022475"/>
    </source>
</evidence>
<dbReference type="EMBL" id="CP002786">
    <property type="protein sequence ID" value="AEF38669.1"/>
    <property type="molecule type" value="Genomic_DNA"/>
</dbReference>
<keyword evidence="5 7" id="KW-0472">Membrane</keyword>
<keyword evidence="10" id="KW-1185">Reference proteome</keyword>
<keyword evidence="3 7" id="KW-0812">Transmembrane</keyword>
<evidence type="ECO:0000256" key="5">
    <source>
        <dbReference type="ARBA" id="ARBA00023136"/>
    </source>
</evidence>
<feature type="compositionally biased region" description="Basic residues" evidence="6">
    <location>
        <begin position="9"/>
        <end position="20"/>
    </location>
</feature>
<name>F6EF90_HOYSD</name>
<evidence type="ECO:0000259" key="8">
    <source>
        <dbReference type="Pfam" id="PF06271"/>
    </source>
</evidence>
<feature type="region of interest" description="Disordered" evidence="6">
    <location>
        <begin position="1"/>
        <end position="35"/>
    </location>
</feature>
<keyword evidence="2" id="KW-1003">Cell membrane</keyword>
<dbReference type="InterPro" id="IPR010432">
    <property type="entry name" value="RDD"/>
</dbReference>
<protein>
    <submittedName>
        <fullName evidence="9">Possible membrane protein</fullName>
    </submittedName>
</protein>
<feature type="transmembrane region" description="Helical" evidence="7">
    <location>
        <begin position="86"/>
        <end position="108"/>
    </location>
</feature>
<dbReference type="KEGG" id="asd:AS9A_0209"/>
<evidence type="ECO:0000256" key="6">
    <source>
        <dbReference type="SAM" id="MobiDB-lite"/>
    </source>
</evidence>
<evidence type="ECO:0000256" key="1">
    <source>
        <dbReference type="ARBA" id="ARBA00004651"/>
    </source>
</evidence>
<dbReference type="Pfam" id="PF06271">
    <property type="entry name" value="RDD"/>
    <property type="match status" value="1"/>
</dbReference>
<evidence type="ECO:0000313" key="9">
    <source>
        <dbReference type="EMBL" id="AEF38669.1"/>
    </source>
</evidence>
<evidence type="ECO:0000256" key="3">
    <source>
        <dbReference type="ARBA" id="ARBA00022692"/>
    </source>
</evidence>
<organism evidence="9 10">
    <name type="scientific">Hoyosella subflava (strain DSM 45089 / JCM 17490 / NBRC 109087 / DQS3-9A1)</name>
    <name type="common">Amycolicicoccus subflavus</name>
    <dbReference type="NCBI Taxonomy" id="443218"/>
    <lineage>
        <taxon>Bacteria</taxon>
        <taxon>Bacillati</taxon>
        <taxon>Actinomycetota</taxon>
        <taxon>Actinomycetes</taxon>
        <taxon>Mycobacteriales</taxon>
        <taxon>Hoyosellaceae</taxon>
        <taxon>Hoyosella</taxon>
    </lineage>
</organism>
<dbReference type="OrthoDB" id="4555857at2"/>
<reference evidence="9 10" key="1">
    <citation type="journal article" date="2011" name="J. Bacteriol.">
        <title>Complete genome sequence of Amycolicicoccus subflavus DQS3-9A1T, an actinomycete isolated from crude oil-polluted soil.</title>
        <authorList>
            <person name="Cai M."/>
            <person name="Chen W.M."/>
            <person name="Nie Y."/>
            <person name="Chi C.Q."/>
            <person name="Wang Y.N."/>
            <person name="Tang Y.Q."/>
            <person name="Li G.Y."/>
            <person name="Wu X.L."/>
        </authorList>
    </citation>
    <scope>NUCLEOTIDE SEQUENCE [LARGE SCALE GENOMIC DNA]</scope>
    <source>
        <strain evidence="10">DSM 45089 / DQS3-9A1</strain>
    </source>
</reference>
<feature type="transmembrane region" description="Helical" evidence="7">
    <location>
        <begin position="154"/>
        <end position="178"/>
    </location>
</feature>
<dbReference type="AlphaFoldDB" id="F6EF90"/>
<dbReference type="RefSeq" id="WP_013805021.1">
    <property type="nucleotide sequence ID" value="NC_015564.1"/>
</dbReference>
<dbReference type="STRING" id="443218.AS9A_0209"/>
<sequence>MSEKEKPQRGKHGRPRKKNKPQGGNASGAGNPHAFNPDAAYGSGRSYLPSGHTPADLLPRLAARVIDGLFVGVPALLVYRVLVEGLGGLGAVLGALIYGVTLVAYATILEAGGGQTIGKRMLGIQVLGPSGGFPTKSEAFRRNSFYVLQAVVMLPFWLVQILALVVLLAVFISIVVSIERSPHKQGRHDEVADGTQVVRV</sequence>